<reference evidence="2" key="1">
    <citation type="submission" date="2014-11" db="EMBL/GenBank/DDBJ databases">
        <authorList>
            <person name="Amaro Gonzalez C."/>
        </authorList>
    </citation>
    <scope>NUCLEOTIDE SEQUENCE</scope>
</reference>
<dbReference type="EMBL" id="GBXM01032490">
    <property type="protein sequence ID" value="JAH76087.1"/>
    <property type="molecule type" value="Transcribed_RNA"/>
</dbReference>
<dbReference type="AlphaFoldDB" id="A0A0E9VDF6"/>
<keyword evidence="1" id="KW-0472">Membrane</keyword>
<accession>A0A0E9VDF6</accession>
<evidence type="ECO:0000313" key="2">
    <source>
        <dbReference type="EMBL" id="JAH76087.1"/>
    </source>
</evidence>
<proteinExistence type="predicted"/>
<keyword evidence="1" id="KW-1133">Transmembrane helix</keyword>
<name>A0A0E9VDF6_ANGAN</name>
<keyword evidence="1" id="KW-0812">Transmembrane</keyword>
<sequence length="28" mass="3210">MCPSSVYLCHSLSYSVSAIYLFLARQNR</sequence>
<organism evidence="2">
    <name type="scientific">Anguilla anguilla</name>
    <name type="common">European freshwater eel</name>
    <name type="synonym">Muraena anguilla</name>
    <dbReference type="NCBI Taxonomy" id="7936"/>
    <lineage>
        <taxon>Eukaryota</taxon>
        <taxon>Metazoa</taxon>
        <taxon>Chordata</taxon>
        <taxon>Craniata</taxon>
        <taxon>Vertebrata</taxon>
        <taxon>Euteleostomi</taxon>
        <taxon>Actinopterygii</taxon>
        <taxon>Neopterygii</taxon>
        <taxon>Teleostei</taxon>
        <taxon>Anguilliformes</taxon>
        <taxon>Anguillidae</taxon>
        <taxon>Anguilla</taxon>
    </lineage>
</organism>
<protein>
    <submittedName>
        <fullName evidence="2">Uncharacterized protein</fullName>
    </submittedName>
</protein>
<evidence type="ECO:0000256" key="1">
    <source>
        <dbReference type="SAM" id="Phobius"/>
    </source>
</evidence>
<feature type="transmembrane region" description="Helical" evidence="1">
    <location>
        <begin position="6"/>
        <end position="23"/>
    </location>
</feature>
<reference evidence="2" key="2">
    <citation type="journal article" date="2015" name="Fish Shellfish Immunol.">
        <title>Early steps in the European eel (Anguilla anguilla)-Vibrio vulnificus interaction in the gills: Role of the RtxA13 toxin.</title>
        <authorList>
            <person name="Callol A."/>
            <person name="Pajuelo D."/>
            <person name="Ebbesson L."/>
            <person name="Teles M."/>
            <person name="MacKenzie S."/>
            <person name="Amaro C."/>
        </authorList>
    </citation>
    <scope>NUCLEOTIDE SEQUENCE</scope>
</reference>